<keyword evidence="11" id="KW-1185">Reference proteome</keyword>
<accession>A0AAE3M6S4</accession>
<dbReference type="NCBIfam" id="TIGR00017">
    <property type="entry name" value="cmk"/>
    <property type="match status" value="1"/>
</dbReference>
<organism evidence="10 11">
    <name type="scientific">Plebeiibacterium sediminum</name>
    <dbReference type="NCBI Taxonomy" id="2992112"/>
    <lineage>
        <taxon>Bacteria</taxon>
        <taxon>Pseudomonadati</taxon>
        <taxon>Bacteroidota</taxon>
        <taxon>Bacteroidia</taxon>
        <taxon>Marinilabiliales</taxon>
        <taxon>Marinilabiliaceae</taxon>
        <taxon>Plebeiibacterium</taxon>
    </lineage>
</organism>
<dbReference type="GO" id="GO:0005524">
    <property type="term" value="F:ATP binding"/>
    <property type="evidence" value="ECO:0007669"/>
    <property type="project" value="UniProtKB-UniRule"/>
</dbReference>
<evidence type="ECO:0000313" key="10">
    <source>
        <dbReference type="EMBL" id="MCW3788046.1"/>
    </source>
</evidence>
<evidence type="ECO:0000256" key="4">
    <source>
        <dbReference type="ARBA" id="ARBA00022777"/>
    </source>
</evidence>
<dbReference type="HAMAP" id="MF_00238">
    <property type="entry name" value="Cytidyl_kinase_type1"/>
    <property type="match status" value="1"/>
</dbReference>
<protein>
    <recommendedName>
        <fullName evidence="8">Cytidylate kinase</fullName>
        <shortName evidence="8">CK</shortName>
        <ecNumber evidence="8">2.7.4.25</ecNumber>
    </recommendedName>
    <alternativeName>
        <fullName evidence="8">Cytidine monophosphate kinase</fullName>
        <shortName evidence="8">CMP kinase</shortName>
    </alternativeName>
</protein>
<dbReference type="GO" id="GO:0036431">
    <property type="term" value="F:dCMP kinase activity"/>
    <property type="evidence" value="ECO:0007669"/>
    <property type="project" value="InterPro"/>
</dbReference>
<reference evidence="10" key="1">
    <citation type="submission" date="2022-10" db="EMBL/GenBank/DDBJ databases">
        <authorList>
            <person name="Yu W.X."/>
        </authorList>
    </citation>
    <scope>NUCLEOTIDE SEQUENCE</scope>
    <source>
        <strain evidence="10">AAT</strain>
    </source>
</reference>
<dbReference type="InterPro" id="IPR003136">
    <property type="entry name" value="Cytidylate_kin"/>
</dbReference>
<keyword evidence="8" id="KW-0963">Cytoplasm</keyword>
<evidence type="ECO:0000313" key="11">
    <source>
        <dbReference type="Proteomes" id="UP001209229"/>
    </source>
</evidence>
<evidence type="ECO:0000256" key="2">
    <source>
        <dbReference type="ARBA" id="ARBA00022679"/>
    </source>
</evidence>
<evidence type="ECO:0000256" key="8">
    <source>
        <dbReference type="HAMAP-Rule" id="MF_00238"/>
    </source>
</evidence>
<gene>
    <name evidence="8 10" type="primary">cmk</name>
    <name evidence="10" type="ORF">OM075_16335</name>
</gene>
<evidence type="ECO:0000256" key="5">
    <source>
        <dbReference type="ARBA" id="ARBA00022840"/>
    </source>
</evidence>
<comment type="catalytic activity">
    <reaction evidence="6 8">
        <text>dCMP + ATP = dCDP + ADP</text>
        <dbReference type="Rhea" id="RHEA:25094"/>
        <dbReference type="ChEBI" id="CHEBI:30616"/>
        <dbReference type="ChEBI" id="CHEBI:57566"/>
        <dbReference type="ChEBI" id="CHEBI:58593"/>
        <dbReference type="ChEBI" id="CHEBI:456216"/>
        <dbReference type="EC" id="2.7.4.25"/>
    </reaction>
</comment>
<comment type="caution">
    <text evidence="10">The sequence shown here is derived from an EMBL/GenBank/DDBJ whole genome shotgun (WGS) entry which is preliminary data.</text>
</comment>
<feature type="binding site" evidence="8">
    <location>
        <begin position="14"/>
        <end position="22"/>
    </location>
    <ligand>
        <name>ATP</name>
        <dbReference type="ChEBI" id="CHEBI:30616"/>
    </ligand>
</feature>
<comment type="subcellular location">
    <subcellularLocation>
        <location evidence="8">Cytoplasm</location>
    </subcellularLocation>
</comment>
<keyword evidence="2 8" id="KW-0808">Transferase</keyword>
<dbReference type="RefSeq" id="WP_301191607.1">
    <property type="nucleotide sequence ID" value="NZ_JAPDPJ010000043.1"/>
</dbReference>
<evidence type="ECO:0000256" key="3">
    <source>
        <dbReference type="ARBA" id="ARBA00022741"/>
    </source>
</evidence>
<dbReference type="PANTHER" id="PTHR21299">
    <property type="entry name" value="CYTIDYLATE KINASE/PANTOATE-BETA-ALANINE LIGASE"/>
    <property type="match status" value="1"/>
</dbReference>
<evidence type="ECO:0000256" key="7">
    <source>
        <dbReference type="ARBA" id="ARBA00048478"/>
    </source>
</evidence>
<name>A0AAE3M6S4_9BACT</name>
<comment type="catalytic activity">
    <reaction evidence="7 8">
        <text>CMP + ATP = CDP + ADP</text>
        <dbReference type="Rhea" id="RHEA:11600"/>
        <dbReference type="ChEBI" id="CHEBI:30616"/>
        <dbReference type="ChEBI" id="CHEBI:58069"/>
        <dbReference type="ChEBI" id="CHEBI:60377"/>
        <dbReference type="ChEBI" id="CHEBI:456216"/>
        <dbReference type="EC" id="2.7.4.25"/>
    </reaction>
</comment>
<dbReference type="Pfam" id="PF02224">
    <property type="entry name" value="Cytidylate_kin"/>
    <property type="match status" value="1"/>
</dbReference>
<keyword evidence="4 8" id="KW-0418">Kinase</keyword>
<evidence type="ECO:0000259" key="9">
    <source>
        <dbReference type="Pfam" id="PF02224"/>
    </source>
</evidence>
<dbReference type="EMBL" id="JAPDPJ010000043">
    <property type="protein sequence ID" value="MCW3788046.1"/>
    <property type="molecule type" value="Genomic_DNA"/>
</dbReference>
<dbReference type="PANTHER" id="PTHR21299:SF2">
    <property type="entry name" value="CYTIDYLATE KINASE"/>
    <property type="match status" value="1"/>
</dbReference>
<dbReference type="EC" id="2.7.4.25" evidence="8"/>
<dbReference type="CDD" id="cd02020">
    <property type="entry name" value="CMPK"/>
    <property type="match status" value="1"/>
</dbReference>
<evidence type="ECO:0000256" key="6">
    <source>
        <dbReference type="ARBA" id="ARBA00047615"/>
    </source>
</evidence>
<dbReference type="Proteomes" id="UP001209229">
    <property type="component" value="Unassembled WGS sequence"/>
</dbReference>
<dbReference type="GO" id="GO:0015949">
    <property type="term" value="P:nucleobase-containing small molecule interconversion"/>
    <property type="evidence" value="ECO:0007669"/>
    <property type="project" value="TreeGrafter"/>
</dbReference>
<dbReference type="GO" id="GO:0006220">
    <property type="term" value="P:pyrimidine nucleotide metabolic process"/>
    <property type="evidence" value="ECO:0007669"/>
    <property type="project" value="UniProtKB-UniRule"/>
</dbReference>
<evidence type="ECO:0000256" key="1">
    <source>
        <dbReference type="ARBA" id="ARBA00009427"/>
    </source>
</evidence>
<dbReference type="InterPro" id="IPR027417">
    <property type="entry name" value="P-loop_NTPase"/>
</dbReference>
<dbReference type="AlphaFoldDB" id="A0AAE3M6S4"/>
<dbReference type="Gene3D" id="3.40.50.300">
    <property type="entry name" value="P-loop containing nucleotide triphosphate hydrolases"/>
    <property type="match status" value="1"/>
</dbReference>
<feature type="domain" description="Cytidylate kinase" evidence="9">
    <location>
        <begin position="10"/>
        <end position="228"/>
    </location>
</feature>
<keyword evidence="3 8" id="KW-0547">Nucleotide-binding</keyword>
<dbReference type="SUPFAM" id="SSF52540">
    <property type="entry name" value="P-loop containing nucleoside triphosphate hydrolases"/>
    <property type="match status" value="1"/>
</dbReference>
<comment type="similarity">
    <text evidence="1 8">Belongs to the cytidylate kinase family. Type 1 subfamily.</text>
</comment>
<proteinExistence type="inferred from homology"/>
<sequence>MTIKKSKLVIAIDGYSSCGKSTVAKDLAKLLNIIFIDSGAMYRCVTLYALENGMINSDKIDEDKLKSALNNISISFKFEAATKTNETYLNGELVESKIRSLEVSSHVSSISAIGFVRKKMVELQQKMGETESIVMDGRDIGTVVFPNADLKLFMTASPEIRAERRFKEFQEKNENISFDEVLENVKSRDHIDETREESPLKKADDAVVLDNGKIGKEEQLNFIVEELKKRDLIQ</sequence>
<keyword evidence="5 8" id="KW-0067">ATP-binding</keyword>
<dbReference type="InterPro" id="IPR011994">
    <property type="entry name" value="Cytidylate_kinase_dom"/>
</dbReference>
<dbReference type="GO" id="GO:0005829">
    <property type="term" value="C:cytosol"/>
    <property type="evidence" value="ECO:0007669"/>
    <property type="project" value="TreeGrafter"/>
</dbReference>